<evidence type="ECO:0000256" key="1">
    <source>
        <dbReference type="SAM" id="MobiDB-lite"/>
    </source>
</evidence>
<dbReference type="PANTHER" id="PTHR33870:SF27">
    <property type="entry name" value="OS05G0490400 PROTEIN"/>
    <property type="match status" value="1"/>
</dbReference>
<feature type="compositionally biased region" description="Basic and acidic residues" evidence="1">
    <location>
        <begin position="202"/>
        <end position="214"/>
    </location>
</feature>
<dbReference type="AlphaFoldDB" id="A0A6A3CYY4"/>
<gene>
    <name evidence="2" type="ORF">F3Y22_tig00000738pilonHSYRG00062</name>
</gene>
<evidence type="ECO:0000313" key="2">
    <source>
        <dbReference type="EMBL" id="KAE8734613.1"/>
    </source>
</evidence>
<protein>
    <submittedName>
        <fullName evidence="2">Far1-related sequence 3</fullName>
    </submittedName>
</protein>
<accession>A0A6A3CYY4</accession>
<feature type="compositionally biased region" description="Low complexity" evidence="1">
    <location>
        <begin position="337"/>
        <end position="348"/>
    </location>
</feature>
<feature type="region of interest" description="Disordered" evidence="1">
    <location>
        <begin position="326"/>
        <end position="348"/>
    </location>
</feature>
<evidence type="ECO:0000313" key="3">
    <source>
        <dbReference type="Proteomes" id="UP000436088"/>
    </source>
</evidence>
<organism evidence="2 3">
    <name type="scientific">Hibiscus syriacus</name>
    <name type="common">Rose of Sharon</name>
    <dbReference type="NCBI Taxonomy" id="106335"/>
    <lineage>
        <taxon>Eukaryota</taxon>
        <taxon>Viridiplantae</taxon>
        <taxon>Streptophyta</taxon>
        <taxon>Embryophyta</taxon>
        <taxon>Tracheophyta</taxon>
        <taxon>Spermatophyta</taxon>
        <taxon>Magnoliopsida</taxon>
        <taxon>eudicotyledons</taxon>
        <taxon>Gunneridae</taxon>
        <taxon>Pentapetalae</taxon>
        <taxon>rosids</taxon>
        <taxon>malvids</taxon>
        <taxon>Malvales</taxon>
        <taxon>Malvaceae</taxon>
        <taxon>Malvoideae</taxon>
        <taxon>Hibiscus</taxon>
    </lineage>
</organism>
<name>A0A6A3CYY4_HIBSY</name>
<dbReference type="EMBL" id="VEPZ02000065">
    <property type="protein sequence ID" value="KAE8734613.1"/>
    <property type="molecule type" value="Genomic_DNA"/>
</dbReference>
<dbReference type="PANTHER" id="PTHR33870">
    <property type="entry name" value="CARDIOMYOPATHY-ASSOCIATED PROTEIN"/>
    <property type="match status" value="1"/>
</dbReference>
<sequence>MIQEISSLDASHVAYSERALLPEDMKTRTNAVLPVFEAKSAEDIDMAFKQLHEGVDVEEVIVPSMIEKLQDHSANKSKLPAVEARSLEDIHKAFQQAPESSPAELPPSSGYTKTENNVALPVLEARSAEDIDLAFRQLQEGVDVEEVIVPIMIEKLQDYADNKPKLPVVEARSLQDIHKNFHQVPESSPVELPHSSGLKNKSSKDIQTKTNVDHGDIRSKLPVVEARSLEDIHKAFQQAPESIPAEQLPSSGYTKVETNVVLPVLEARSAEDIDLAFKQLHEGVDVEEIIVPSMIEKLQDHIDSKETLPVVEARSLEDIYKVFHEPAESSQPELPHSSGLKNKSSKNTKTQTNVVLPVLEAKSAEDIDMAFKQLHEGVDVEEVMFRISGDIHNAFQQAPESSPAELPPSSGHTKTENNVVLPVLEARSVEDIDLVFKQLQGVDVEESRQDLWRIYIKHFNKLQNLFQLSNRLLQAIQRSRLMWLPVLEARSAEDIDLAFKQLHEGVDVEEIIVPSLKNKSSKDTKTETNVVLPVLEAKSAEDIDLAFKQLNEGVDVEEVIVPSMIEKPQDHGDIKSKLPVVEARSLEDIHKQLHEGVDVEEVIVPNMIEKPQDHGDIKSKLPVVEARSPEDIHKVFHQNPESSQPEMPHSSGLKNKSSKDTKTETNVVLPALEAKSAEDIDLAFKQLPEGIDVEEVIIQSIIEKPKDHGDVESELPTVEARSLEDIHKAFQQAPESSSAELPLSSGYTKTETNVALPVLEARSAEDIDLAFKQLHVGVDVEEVIVPSMIEKTQDHGDIKSKLPVVEAKYLEDYRTLCNKA</sequence>
<keyword evidence="3" id="KW-1185">Reference proteome</keyword>
<proteinExistence type="predicted"/>
<feature type="region of interest" description="Disordered" evidence="1">
    <location>
        <begin position="638"/>
        <end position="663"/>
    </location>
</feature>
<comment type="caution">
    <text evidence="2">The sequence shown here is derived from an EMBL/GenBank/DDBJ whole genome shotgun (WGS) entry which is preliminary data.</text>
</comment>
<feature type="region of interest" description="Disordered" evidence="1">
    <location>
        <begin position="185"/>
        <end position="214"/>
    </location>
</feature>
<reference evidence="2" key="1">
    <citation type="submission" date="2019-09" db="EMBL/GenBank/DDBJ databases">
        <title>Draft genome information of white flower Hibiscus syriacus.</title>
        <authorList>
            <person name="Kim Y.-M."/>
        </authorList>
    </citation>
    <scope>NUCLEOTIDE SEQUENCE [LARGE SCALE GENOMIC DNA]</scope>
    <source>
        <strain evidence="2">YM2019G1</strain>
    </source>
</reference>
<dbReference type="Proteomes" id="UP000436088">
    <property type="component" value="Unassembled WGS sequence"/>
</dbReference>